<feature type="region of interest" description="Disordered" evidence="14">
    <location>
        <begin position="559"/>
        <end position="578"/>
    </location>
</feature>
<dbReference type="PANTHER" id="PTHR32282:SF29">
    <property type="entry name" value="PENICILLIN-BINDING PROTEIN 1A"/>
    <property type="match status" value="1"/>
</dbReference>
<dbReference type="FunFam" id="1.10.3810.10:FF:000001">
    <property type="entry name" value="Penicillin-binding protein 1A"/>
    <property type="match status" value="1"/>
</dbReference>
<evidence type="ECO:0000259" key="15">
    <source>
        <dbReference type="PROSITE" id="PS50853"/>
    </source>
</evidence>
<dbReference type="AlphaFoldDB" id="D6XUW0"/>
<evidence type="ECO:0000256" key="11">
    <source>
        <dbReference type="ARBA" id="ARBA00023316"/>
    </source>
</evidence>
<feature type="compositionally biased region" description="Basic residues" evidence="14">
    <location>
        <begin position="14"/>
        <end position="23"/>
    </location>
</feature>
<dbReference type="InterPro" id="IPR003961">
    <property type="entry name" value="FN3_dom"/>
</dbReference>
<dbReference type="SUPFAM" id="SSF53955">
    <property type="entry name" value="Lysozyme-like"/>
    <property type="match status" value="1"/>
</dbReference>
<keyword evidence="7" id="KW-0378">Hydrolase</keyword>
<dbReference type="Pfam" id="PF00041">
    <property type="entry name" value="fn3"/>
    <property type="match status" value="1"/>
</dbReference>
<evidence type="ECO:0000313" key="16">
    <source>
        <dbReference type="EMBL" id="ADH99596.1"/>
    </source>
</evidence>
<dbReference type="SUPFAM" id="SSF49265">
    <property type="entry name" value="Fibronectin type III"/>
    <property type="match status" value="1"/>
</dbReference>
<dbReference type="GO" id="GO:0009002">
    <property type="term" value="F:serine-type D-Ala-D-Ala carboxypeptidase activity"/>
    <property type="evidence" value="ECO:0007669"/>
    <property type="project" value="UniProtKB-EC"/>
</dbReference>
<accession>D6XUW0</accession>
<keyword evidence="3" id="KW-0121">Carboxypeptidase</keyword>
<dbReference type="EMBL" id="CP001791">
    <property type="protein sequence ID" value="ADH99596.1"/>
    <property type="molecule type" value="Genomic_DNA"/>
</dbReference>
<keyword evidence="6 16" id="KW-0808">Transferase</keyword>
<dbReference type="GO" id="GO:0008955">
    <property type="term" value="F:peptidoglycan glycosyltransferase activity"/>
    <property type="evidence" value="ECO:0007669"/>
    <property type="project" value="UniProtKB-EC"/>
</dbReference>
<dbReference type="InterPro" id="IPR001264">
    <property type="entry name" value="Glyco_trans_51"/>
</dbReference>
<evidence type="ECO:0000256" key="6">
    <source>
        <dbReference type="ARBA" id="ARBA00022679"/>
    </source>
</evidence>
<keyword evidence="11" id="KW-0961">Cell wall biogenesis/degradation</keyword>
<dbReference type="STRING" id="439292.Bsel_2092"/>
<dbReference type="HOGENOM" id="CLU_006354_2_5_9"/>
<evidence type="ECO:0000256" key="10">
    <source>
        <dbReference type="ARBA" id="ARBA00023268"/>
    </source>
</evidence>
<dbReference type="Pfam" id="PF00912">
    <property type="entry name" value="Transgly"/>
    <property type="match status" value="1"/>
</dbReference>
<dbReference type="NCBIfam" id="TIGR02074">
    <property type="entry name" value="PBP_1a_fam"/>
    <property type="match status" value="1"/>
</dbReference>
<keyword evidence="9" id="KW-0573">Peptidoglycan synthesis</keyword>
<dbReference type="RefSeq" id="WP_013173018.1">
    <property type="nucleotide sequence ID" value="NC_014219.1"/>
</dbReference>
<evidence type="ECO:0000256" key="12">
    <source>
        <dbReference type="ARBA" id="ARBA00034000"/>
    </source>
</evidence>
<feature type="compositionally biased region" description="Basic and acidic residues" evidence="14">
    <location>
        <begin position="1"/>
        <end position="13"/>
    </location>
</feature>
<feature type="compositionally biased region" description="Acidic residues" evidence="14">
    <location>
        <begin position="788"/>
        <end position="805"/>
    </location>
</feature>
<evidence type="ECO:0000313" key="17">
    <source>
        <dbReference type="Proteomes" id="UP000000271"/>
    </source>
</evidence>
<dbReference type="InterPro" id="IPR023346">
    <property type="entry name" value="Lysozyme-like_dom_sf"/>
</dbReference>
<comment type="similarity">
    <text evidence="1">In the C-terminal section; belongs to the transpeptidase family.</text>
</comment>
<evidence type="ECO:0000256" key="2">
    <source>
        <dbReference type="ARBA" id="ARBA00007739"/>
    </source>
</evidence>
<dbReference type="GO" id="GO:0030288">
    <property type="term" value="C:outer membrane-bounded periplasmic space"/>
    <property type="evidence" value="ECO:0007669"/>
    <property type="project" value="TreeGrafter"/>
</dbReference>
<evidence type="ECO:0000256" key="14">
    <source>
        <dbReference type="SAM" id="MobiDB-lite"/>
    </source>
</evidence>
<gene>
    <name evidence="16" type="ordered locus">Bsel_2092</name>
</gene>
<dbReference type="GO" id="GO:0009252">
    <property type="term" value="P:peptidoglycan biosynthetic process"/>
    <property type="evidence" value="ECO:0007669"/>
    <property type="project" value="UniProtKB-KW"/>
</dbReference>
<feature type="region of interest" description="Disordered" evidence="14">
    <location>
        <begin position="771"/>
        <end position="876"/>
    </location>
</feature>
<proteinExistence type="inferred from homology"/>
<evidence type="ECO:0000256" key="1">
    <source>
        <dbReference type="ARBA" id="ARBA00007090"/>
    </source>
</evidence>
<comment type="catalytic activity">
    <reaction evidence="13">
        <text>[GlcNAc-(1-&gt;4)-Mur2Ac(oyl-L-Ala-gamma-D-Glu-L-Lys-D-Ala-D-Ala)](n)-di-trans,octa-cis-undecaprenyl diphosphate + beta-D-GlcNAc-(1-&gt;4)-Mur2Ac(oyl-L-Ala-gamma-D-Glu-L-Lys-D-Ala-D-Ala)-di-trans,octa-cis-undecaprenyl diphosphate = [GlcNAc-(1-&gt;4)-Mur2Ac(oyl-L-Ala-gamma-D-Glu-L-Lys-D-Ala-D-Ala)](n+1)-di-trans,octa-cis-undecaprenyl diphosphate + di-trans,octa-cis-undecaprenyl diphosphate + H(+)</text>
        <dbReference type="Rhea" id="RHEA:23708"/>
        <dbReference type="Rhea" id="RHEA-COMP:9602"/>
        <dbReference type="Rhea" id="RHEA-COMP:9603"/>
        <dbReference type="ChEBI" id="CHEBI:15378"/>
        <dbReference type="ChEBI" id="CHEBI:58405"/>
        <dbReference type="ChEBI" id="CHEBI:60033"/>
        <dbReference type="ChEBI" id="CHEBI:78435"/>
        <dbReference type="EC" id="2.4.99.28"/>
    </reaction>
</comment>
<evidence type="ECO:0000256" key="13">
    <source>
        <dbReference type="ARBA" id="ARBA00049902"/>
    </source>
</evidence>
<dbReference type="Gene3D" id="1.10.3810.10">
    <property type="entry name" value="Biosynthetic peptidoglycan transglycosylase-like"/>
    <property type="match status" value="1"/>
</dbReference>
<dbReference type="GO" id="GO:0008360">
    <property type="term" value="P:regulation of cell shape"/>
    <property type="evidence" value="ECO:0007669"/>
    <property type="project" value="UniProtKB-KW"/>
</dbReference>
<dbReference type="OrthoDB" id="9766909at2"/>
<name>D6XUW0_BACIE</name>
<dbReference type="eggNOG" id="COG0744">
    <property type="taxonomic scope" value="Bacteria"/>
</dbReference>
<evidence type="ECO:0000256" key="9">
    <source>
        <dbReference type="ARBA" id="ARBA00022984"/>
    </source>
</evidence>
<dbReference type="InterPro" id="IPR001460">
    <property type="entry name" value="PCN-bd_Tpept"/>
</dbReference>
<keyword evidence="8" id="KW-0133">Cell shape</keyword>
<keyword evidence="5 16" id="KW-0328">Glycosyltransferase</keyword>
<dbReference type="PROSITE" id="PS50853">
    <property type="entry name" value="FN3"/>
    <property type="match status" value="1"/>
</dbReference>
<evidence type="ECO:0000256" key="4">
    <source>
        <dbReference type="ARBA" id="ARBA00022670"/>
    </source>
</evidence>
<dbReference type="CDD" id="cd00063">
    <property type="entry name" value="FN3"/>
    <property type="match status" value="1"/>
</dbReference>
<dbReference type="InterPro" id="IPR012338">
    <property type="entry name" value="Beta-lactam/transpept-like"/>
</dbReference>
<dbReference type="KEGG" id="bse:Bsel_2092"/>
<keyword evidence="17" id="KW-1185">Reference proteome</keyword>
<dbReference type="GO" id="GO:0008658">
    <property type="term" value="F:penicillin binding"/>
    <property type="evidence" value="ECO:0007669"/>
    <property type="project" value="InterPro"/>
</dbReference>
<dbReference type="Proteomes" id="UP000000271">
    <property type="component" value="Chromosome"/>
</dbReference>
<feature type="compositionally biased region" description="Polar residues" evidence="14">
    <location>
        <begin position="862"/>
        <end position="876"/>
    </location>
</feature>
<keyword evidence="10" id="KW-0511">Multifunctional enzyme</keyword>
<dbReference type="PANTHER" id="PTHR32282">
    <property type="entry name" value="BINDING PROTEIN TRANSPEPTIDASE, PUTATIVE-RELATED"/>
    <property type="match status" value="1"/>
</dbReference>
<feature type="region of interest" description="Disordered" evidence="14">
    <location>
        <begin position="1"/>
        <end position="23"/>
    </location>
</feature>
<dbReference type="Gene3D" id="3.40.710.10">
    <property type="entry name" value="DD-peptidase/beta-lactamase superfamily"/>
    <property type="match status" value="1"/>
</dbReference>
<dbReference type="InterPro" id="IPR050396">
    <property type="entry name" value="Glycosyltr_51/Transpeptidase"/>
</dbReference>
<feature type="compositionally biased region" description="Low complexity" evidence="14">
    <location>
        <begin position="806"/>
        <end position="816"/>
    </location>
</feature>
<feature type="compositionally biased region" description="Acidic residues" evidence="14">
    <location>
        <begin position="849"/>
        <end position="861"/>
    </location>
</feature>
<evidence type="ECO:0000256" key="5">
    <source>
        <dbReference type="ARBA" id="ARBA00022676"/>
    </source>
</evidence>
<comment type="catalytic activity">
    <reaction evidence="12">
        <text>Preferential cleavage: (Ac)2-L-Lys-D-Ala-|-D-Ala. Also transpeptidation of peptidyl-alanyl moieties that are N-acyl substituents of D-alanine.</text>
        <dbReference type="EC" id="3.4.16.4"/>
    </reaction>
</comment>
<evidence type="ECO:0000256" key="7">
    <source>
        <dbReference type="ARBA" id="ARBA00022801"/>
    </source>
</evidence>
<feature type="domain" description="Fibronectin type-III" evidence="15">
    <location>
        <begin position="698"/>
        <end position="789"/>
    </location>
</feature>
<dbReference type="SUPFAM" id="SSF56601">
    <property type="entry name" value="beta-lactamase/transpeptidase-like"/>
    <property type="match status" value="1"/>
</dbReference>
<dbReference type="CAZy" id="GT51">
    <property type="family name" value="Glycosyltransferase Family 51"/>
</dbReference>
<dbReference type="EC" id="2.4.1.129" evidence="16"/>
<protein>
    <submittedName>
        <fullName evidence="16">Penicillin-binding protein, 1A family</fullName>
        <ecNumber evidence="16">2.4.1.129</ecNumber>
    </submittedName>
</protein>
<evidence type="ECO:0000256" key="8">
    <source>
        <dbReference type="ARBA" id="ARBA00022960"/>
    </source>
</evidence>
<dbReference type="InterPro" id="IPR036116">
    <property type="entry name" value="FN3_sf"/>
</dbReference>
<dbReference type="InterPro" id="IPR036950">
    <property type="entry name" value="PBP_transglycosylase"/>
</dbReference>
<dbReference type="GO" id="GO:0006508">
    <property type="term" value="P:proteolysis"/>
    <property type="evidence" value="ECO:0007669"/>
    <property type="project" value="UniProtKB-KW"/>
</dbReference>
<comment type="similarity">
    <text evidence="2">In the N-terminal section; belongs to the glycosyltransferase 51 family.</text>
</comment>
<organism evidence="16 17">
    <name type="scientific">Bacillus selenitireducens (strain ATCC 700615 / DSM 15326 / MLS10)</name>
    <dbReference type="NCBI Taxonomy" id="439292"/>
    <lineage>
        <taxon>Bacteria</taxon>
        <taxon>Bacillati</taxon>
        <taxon>Bacillota</taxon>
        <taxon>Bacilli</taxon>
        <taxon>Bacillales</taxon>
        <taxon>Bacillaceae</taxon>
        <taxon>Salisediminibacterium</taxon>
    </lineage>
</organism>
<dbReference type="Pfam" id="PF00905">
    <property type="entry name" value="Transpeptidase"/>
    <property type="match status" value="1"/>
</dbReference>
<keyword evidence="4" id="KW-0645">Protease</keyword>
<evidence type="ECO:0000256" key="3">
    <source>
        <dbReference type="ARBA" id="ARBA00022645"/>
    </source>
</evidence>
<dbReference type="GO" id="GO:0071555">
    <property type="term" value="P:cell wall organization"/>
    <property type="evidence" value="ECO:0007669"/>
    <property type="project" value="UniProtKB-KW"/>
</dbReference>
<feature type="compositionally biased region" description="Low complexity" evidence="14">
    <location>
        <begin position="824"/>
        <end position="848"/>
    </location>
</feature>
<sequence>MTEERYSRQERKKQTANKSAKPKKSKKGIWKKIMVALSVFLVVLLIAGAFSVYAIMRDAPEIDRDQLIIAQNPTIMDVNDQEVQTSLQGAEDREYVNIDDIPPLVREAFIAVEDVRFYDHFGVDLRRIGGAVMANISDGFGAEGASTITQQLVKNLYLDFDKSITRKLQEQYMAVQLERQFTKDQILEMYLNAIYFGAGKYGVGTAADYYLSKSLDELTIEEAALLAGIPQRPNAHNPINNPETSENRRNTVINRMLSAGFISEAEAEAARSVPVEESVNVNTSSSDNGYRFQAYIDQVIEEVEAVEGVEISDIYTSGMTIYTNLDPDIQAYVEEVMNDPGNFRDEIQQGGITILDTETSQVHAIGGKRGGSTGSREFSFATAPQEIGSTAKPIFSYGPGIEYNQWSTWHQFTDEPHEYSSGQSINNFDRSFMGDMTMREALYRSRNIPAVKAIQEIGPNEAHQFAERLGIFTEENNESHALGANQVSTFDMAASYAAFGNGGTFNEPHTVRKVAFPDGYEIEINRDTHQAMEDYTAYMMTDMLKDVLTRGTASGGQANVQGVPIAGKTGSTGFDQDNRDRFNIPSGAIKDSWFIGYSTNLTAAVWTGYDTGRESEINWGNTDYTHARSIFGSVMTRAHDGRTASDFSRPDSVVSVAVEKSTGLLPSDFTPDNEIVTELFVRGTEPSEESEEFFEVEAVSGLTAEYIEEEDLIFTEWQYPDELLSEVSFRLEVQEPEQDFREIDTMKDMQYQFSGPLPGETYTIRVTAVSDEFDDIESEPQTVQVTIPEEEPEEEEEDLPEDENNNEQNNNDIGEPNNDENTPEEPGNGDNQNQNQNQNNQNEPQNNDPETETSESDEAVETSESNSEAPQNENNG</sequence>
<reference evidence="16" key="1">
    <citation type="submission" date="2009-10" db="EMBL/GenBank/DDBJ databases">
        <title>Complete sequence of Bacillus selenitireducens MLS10.</title>
        <authorList>
            <consortium name="US DOE Joint Genome Institute"/>
            <person name="Lucas S."/>
            <person name="Copeland A."/>
            <person name="Lapidus A."/>
            <person name="Glavina del Rio T."/>
            <person name="Dalin E."/>
            <person name="Tice H."/>
            <person name="Bruce D."/>
            <person name="Goodwin L."/>
            <person name="Pitluck S."/>
            <person name="Sims D."/>
            <person name="Brettin T."/>
            <person name="Detter J.C."/>
            <person name="Han C."/>
            <person name="Larimer F."/>
            <person name="Land M."/>
            <person name="Hauser L."/>
            <person name="Kyrpides N."/>
            <person name="Ovchinnikova G."/>
            <person name="Stolz J."/>
        </authorList>
    </citation>
    <scope>NUCLEOTIDE SEQUENCE [LARGE SCALE GENOMIC DNA]</scope>
    <source>
        <strain evidence="16">MLS10</strain>
    </source>
</reference>